<dbReference type="InterPro" id="IPR029058">
    <property type="entry name" value="AB_hydrolase_fold"/>
</dbReference>
<evidence type="ECO:0000259" key="1">
    <source>
        <dbReference type="Pfam" id="PF00561"/>
    </source>
</evidence>
<evidence type="ECO:0000313" key="2">
    <source>
        <dbReference type="EMBL" id="MEQ3552437.1"/>
    </source>
</evidence>
<gene>
    <name evidence="2" type="ORF">WIS52_18340</name>
</gene>
<protein>
    <submittedName>
        <fullName evidence="2">Alpha/beta fold hydrolase</fullName>
    </submittedName>
</protein>
<dbReference type="SUPFAM" id="SSF53474">
    <property type="entry name" value="alpha/beta-Hydrolases"/>
    <property type="match status" value="1"/>
</dbReference>
<name>A0ABV1KD98_9PSEU</name>
<dbReference type="Gene3D" id="3.40.50.1820">
    <property type="entry name" value="alpha/beta hydrolase"/>
    <property type="match status" value="1"/>
</dbReference>
<reference evidence="2 3" key="1">
    <citation type="submission" date="2024-03" db="EMBL/GenBank/DDBJ databases">
        <title>Draft genome sequence of Pseudonocardia nematodicida JCM 31783.</title>
        <authorList>
            <person name="Butdee W."/>
            <person name="Duangmal K."/>
        </authorList>
    </citation>
    <scope>NUCLEOTIDE SEQUENCE [LARGE SCALE GENOMIC DNA]</scope>
    <source>
        <strain evidence="2 3">JCM 31783</strain>
    </source>
</reference>
<dbReference type="InterPro" id="IPR050266">
    <property type="entry name" value="AB_hydrolase_sf"/>
</dbReference>
<dbReference type="PANTHER" id="PTHR43798:SF5">
    <property type="entry name" value="MONOACYLGLYCEROL LIPASE ABHD6"/>
    <property type="match status" value="1"/>
</dbReference>
<evidence type="ECO:0000313" key="3">
    <source>
        <dbReference type="Proteomes" id="UP001494902"/>
    </source>
</evidence>
<dbReference type="Proteomes" id="UP001494902">
    <property type="component" value="Unassembled WGS sequence"/>
</dbReference>
<organism evidence="2 3">
    <name type="scientific">Pseudonocardia nematodicida</name>
    <dbReference type="NCBI Taxonomy" id="1206997"/>
    <lineage>
        <taxon>Bacteria</taxon>
        <taxon>Bacillati</taxon>
        <taxon>Actinomycetota</taxon>
        <taxon>Actinomycetes</taxon>
        <taxon>Pseudonocardiales</taxon>
        <taxon>Pseudonocardiaceae</taxon>
        <taxon>Pseudonocardia</taxon>
    </lineage>
</organism>
<proteinExistence type="predicted"/>
<dbReference type="RefSeq" id="WP_349299501.1">
    <property type="nucleotide sequence ID" value="NZ_JBEDNQ010000007.1"/>
</dbReference>
<dbReference type="InterPro" id="IPR000073">
    <property type="entry name" value="AB_hydrolase_1"/>
</dbReference>
<comment type="caution">
    <text evidence="2">The sequence shown here is derived from an EMBL/GenBank/DDBJ whole genome shotgun (WGS) entry which is preliminary data.</text>
</comment>
<accession>A0ABV1KD98</accession>
<dbReference type="GO" id="GO:0016787">
    <property type="term" value="F:hydrolase activity"/>
    <property type="evidence" value="ECO:0007669"/>
    <property type="project" value="UniProtKB-KW"/>
</dbReference>
<keyword evidence="2" id="KW-0378">Hydrolase</keyword>
<keyword evidence="3" id="KW-1185">Reference proteome</keyword>
<dbReference type="PRINTS" id="PR00111">
    <property type="entry name" value="ABHYDROLASE"/>
</dbReference>
<sequence>MVTAASGSPGPAGARTEVHDVVVGGRALRVVRRPASGPGARRTPLLLCNGIGAATDVLDPLVEALPADLDVIRFDPPGIGGSPLPRMPYHLTWLAHRLGQVLTRLGIREADVLGFSWGGMLAQQLAISRRRRVRKLVLAATGPGALMIPASPRVLAVMTSPKRYQDPAYLDTVAAKIYGGSLRENPELAAEKLGAGSKRGPMRGYYYQLMSLSGWTSLPLLPAITADTLIIAGDDDPIVPAGNATLLHRGIRRSRVHRYPGGHLEMLLDPEPFAAEIDRFLSS</sequence>
<dbReference type="PANTHER" id="PTHR43798">
    <property type="entry name" value="MONOACYLGLYCEROL LIPASE"/>
    <property type="match status" value="1"/>
</dbReference>
<dbReference type="EMBL" id="JBEDNQ010000007">
    <property type="protein sequence ID" value="MEQ3552437.1"/>
    <property type="molecule type" value="Genomic_DNA"/>
</dbReference>
<feature type="domain" description="AB hydrolase-1" evidence="1">
    <location>
        <begin position="44"/>
        <end position="264"/>
    </location>
</feature>
<dbReference type="Pfam" id="PF00561">
    <property type="entry name" value="Abhydrolase_1"/>
    <property type="match status" value="1"/>
</dbReference>